<keyword evidence="2" id="KW-1003">Cell membrane</keyword>
<reference evidence="12" key="1">
    <citation type="submission" date="2012-12" db="EMBL/GenBank/DDBJ databases">
        <authorList>
            <person name="Hellsten U."/>
            <person name="Grimwood J."/>
            <person name="Chapman J.A."/>
            <person name="Shapiro H."/>
            <person name="Aerts A."/>
            <person name="Otillar R.P."/>
            <person name="Terry A.Y."/>
            <person name="Boore J.L."/>
            <person name="Simakov O."/>
            <person name="Marletaz F."/>
            <person name="Cho S.-J."/>
            <person name="Edsinger-Gonzales E."/>
            <person name="Havlak P."/>
            <person name="Kuo D.-H."/>
            <person name="Larsson T."/>
            <person name="Lv J."/>
            <person name="Arendt D."/>
            <person name="Savage R."/>
            <person name="Osoegawa K."/>
            <person name="de Jong P."/>
            <person name="Lindberg D.R."/>
            <person name="Seaver E.C."/>
            <person name="Weisblat D.A."/>
            <person name="Putnam N.H."/>
            <person name="Grigoriev I.V."/>
            <person name="Rokhsar D.S."/>
        </authorList>
    </citation>
    <scope>NUCLEOTIDE SEQUENCE</scope>
</reference>
<feature type="compositionally biased region" description="Polar residues" evidence="7">
    <location>
        <begin position="83"/>
        <end position="97"/>
    </location>
</feature>
<evidence type="ECO:0000256" key="5">
    <source>
        <dbReference type="ARBA" id="ARBA00023136"/>
    </source>
</evidence>
<evidence type="ECO:0000256" key="3">
    <source>
        <dbReference type="ARBA" id="ARBA00022692"/>
    </source>
</evidence>
<feature type="domain" description="G-protein coupled receptors family 1 profile" evidence="9">
    <location>
        <begin position="102"/>
        <end position="182"/>
    </location>
</feature>
<evidence type="ECO:0000256" key="1">
    <source>
        <dbReference type="ARBA" id="ARBA00004651"/>
    </source>
</evidence>
<evidence type="ECO:0000259" key="9">
    <source>
        <dbReference type="PROSITE" id="PS50262"/>
    </source>
</evidence>
<evidence type="ECO:0000256" key="2">
    <source>
        <dbReference type="ARBA" id="ARBA00022475"/>
    </source>
</evidence>
<evidence type="ECO:0000256" key="4">
    <source>
        <dbReference type="ARBA" id="ARBA00022989"/>
    </source>
</evidence>
<dbReference type="EMBL" id="AMQM01008973">
    <property type="status" value="NOT_ANNOTATED_CDS"/>
    <property type="molecule type" value="Genomic_DNA"/>
</dbReference>
<feature type="region of interest" description="Disordered" evidence="7">
    <location>
        <begin position="65"/>
        <end position="97"/>
    </location>
</feature>
<evidence type="ECO:0000313" key="12">
    <source>
        <dbReference type="Proteomes" id="UP000015101"/>
    </source>
</evidence>
<keyword evidence="4 8" id="KW-1133">Transmembrane helix</keyword>
<dbReference type="GO" id="GO:0007186">
    <property type="term" value="P:G protein-coupled receptor signaling pathway"/>
    <property type="evidence" value="ECO:0000318"/>
    <property type="project" value="GO_Central"/>
</dbReference>
<reference evidence="11" key="3">
    <citation type="submission" date="2015-06" db="UniProtKB">
        <authorList>
            <consortium name="EnsemblMetazoa"/>
        </authorList>
    </citation>
    <scope>IDENTIFICATION</scope>
</reference>
<dbReference type="GO" id="GO:0005886">
    <property type="term" value="C:plasma membrane"/>
    <property type="evidence" value="ECO:0000318"/>
    <property type="project" value="GO_Central"/>
</dbReference>
<dbReference type="RefSeq" id="XP_009011575.1">
    <property type="nucleotide sequence ID" value="XM_009013327.1"/>
</dbReference>
<evidence type="ECO:0000256" key="8">
    <source>
        <dbReference type="SAM" id="Phobius"/>
    </source>
</evidence>
<dbReference type="InterPro" id="IPR000276">
    <property type="entry name" value="GPCR_Rhodpsn"/>
</dbReference>
<dbReference type="InterPro" id="IPR017452">
    <property type="entry name" value="GPCR_Rhodpsn_7TM"/>
</dbReference>
<dbReference type="Gene3D" id="1.20.1070.10">
    <property type="entry name" value="Rhodopsin 7-helix transmembrane proteins"/>
    <property type="match status" value="1"/>
</dbReference>
<keyword evidence="12" id="KW-1185">Reference proteome</keyword>
<organism evidence="11 12">
    <name type="scientific">Helobdella robusta</name>
    <name type="common">Californian leech</name>
    <dbReference type="NCBI Taxonomy" id="6412"/>
    <lineage>
        <taxon>Eukaryota</taxon>
        <taxon>Metazoa</taxon>
        <taxon>Spiralia</taxon>
        <taxon>Lophotrochozoa</taxon>
        <taxon>Annelida</taxon>
        <taxon>Clitellata</taxon>
        <taxon>Hirudinea</taxon>
        <taxon>Rhynchobdellida</taxon>
        <taxon>Glossiphoniidae</taxon>
        <taxon>Helobdella</taxon>
    </lineage>
</organism>
<dbReference type="PANTHER" id="PTHR24241">
    <property type="entry name" value="NEUROPEPTIDE RECEPTOR-RELATED G-PROTEIN COUPLED RECEPTOR"/>
    <property type="match status" value="1"/>
</dbReference>
<dbReference type="EMBL" id="KB095891">
    <property type="protein sequence ID" value="ESO10329.1"/>
    <property type="molecule type" value="Genomic_DNA"/>
</dbReference>
<keyword evidence="6" id="KW-0675">Receptor</keyword>
<feature type="transmembrane region" description="Helical" evidence="8">
    <location>
        <begin position="169"/>
        <end position="186"/>
    </location>
</feature>
<name>T1FK47_HELRO</name>
<dbReference type="GO" id="GO:0004930">
    <property type="term" value="F:G protein-coupled receptor activity"/>
    <property type="evidence" value="ECO:0000318"/>
    <property type="project" value="GO_Central"/>
</dbReference>
<dbReference type="eggNOG" id="KOG3656">
    <property type="taxonomic scope" value="Eukaryota"/>
</dbReference>
<reference evidence="10 12" key="2">
    <citation type="journal article" date="2013" name="Nature">
        <title>Insights into bilaterian evolution from three spiralian genomes.</title>
        <authorList>
            <person name="Simakov O."/>
            <person name="Marletaz F."/>
            <person name="Cho S.J."/>
            <person name="Edsinger-Gonzales E."/>
            <person name="Havlak P."/>
            <person name="Hellsten U."/>
            <person name="Kuo D.H."/>
            <person name="Larsson T."/>
            <person name="Lv J."/>
            <person name="Arendt D."/>
            <person name="Savage R."/>
            <person name="Osoegawa K."/>
            <person name="de Jong P."/>
            <person name="Grimwood J."/>
            <person name="Chapman J.A."/>
            <person name="Shapiro H."/>
            <person name="Aerts A."/>
            <person name="Otillar R.P."/>
            <person name="Terry A.Y."/>
            <person name="Boore J.L."/>
            <person name="Grigoriev I.V."/>
            <person name="Lindberg D.R."/>
            <person name="Seaver E.C."/>
            <person name="Weisblat D.A."/>
            <person name="Putnam N.H."/>
            <person name="Rokhsar D.S."/>
        </authorList>
    </citation>
    <scope>NUCLEOTIDE SEQUENCE</scope>
</reference>
<proteinExistence type="predicted"/>
<dbReference type="AlphaFoldDB" id="T1FK47"/>
<dbReference type="CTD" id="20209196"/>
<dbReference type="Proteomes" id="UP000015101">
    <property type="component" value="Unassembled WGS sequence"/>
</dbReference>
<dbReference type="PANTHER" id="PTHR24241:SF193">
    <property type="entry name" value="G-PROTEIN COUPLED RECEPTORS FAMILY 1 PROFILE DOMAIN-CONTAINING PROTEIN"/>
    <property type="match status" value="1"/>
</dbReference>
<protein>
    <recommendedName>
        <fullName evidence="9">G-protein coupled receptors family 1 profile domain-containing protein</fullName>
    </recommendedName>
</protein>
<accession>T1FK47</accession>
<comment type="subcellular location">
    <subcellularLocation>
        <location evidence="1">Cell membrane</location>
        <topology evidence="1">Multi-pass membrane protein</topology>
    </subcellularLocation>
</comment>
<dbReference type="HOGENOM" id="CLU_994903_0_0_1"/>
<dbReference type="InParanoid" id="T1FK47"/>
<dbReference type="EnsemblMetazoa" id="HelroT183744">
    <property type="protein sequence ID" value="HelroP183744"/>
    <property type="gene ID" value="HelroG183744"/>
</dbReference>
<sequence>MSEKLFCTLVFVKRNQINDRGHQRTTSVKNDHSKVSEHIELNHKNGCSFSATCVFKSNDATFSAEERKPTKMGNGADELLNRPISTDVSTGNQNENCSNKTTVKKSVTVQESLEDVKTKRQVIKMLLMVVILFTMCWSPTLIESVLAAFDIGHRLNFGPIKHARQAFALLSYFNSCLNPIVYGFMLKNFRNSFKIMMCHSQCCQKQSCCCKAESAGGDSMRFIHNSYQNNNKTFQFCYNANNNTNINNNKNIPTINNNTGNNTSTLNNSFKSSIKAHISL</sequence>
<dbReference type="KEGG" id="hro:HELRODRAFT_183744"/>
<dbReference type="GO" id="GO:0032870">
    <property type="term" value="P:cellular response to hormone stimulus"/>
    <property type="evidence" value="ECO:0000318"/>
    <property type="project" value="GO_Central"/>
</dbReference>
<dbReference type="GeneID" id="20209196"/>
<evidence type="ECO:0000313" key="11">
    <source>
        <dbReference type="EnsemblMetazoa" id="HelroP183744"/>
    </source>
</evidence>
<evidence type="ECO:0000313" key="10">
    <source>
        <dbReference type="EMBL" id="ESO10329.1"/>
    </source>
</evidence>
<dbReference type="OrthoDB" id="2132067at2759"/>
<keyword evidence="5 8" id="KW-0472">Membrane</keyword>
<evidence type="ECO:0000256" key="7">
    <source>
        <dbReference type="SAM" id="MobiDB-lite"/>
    </source>
</evidence>
<keyword evidence="3 8" id="KW-0812">Transmembrane</keyword>
<feature type="transmembrane region" description="Helical" evidence="8">
    <location>
        <begin position="126"/>
        <end position="149"/>
    </location>
</feature>
<dbReference type="PRINTS" id="PR00237">
    <property type="entry name" value="GPCRRHODOPSN"/>
</dbReference>
<dbReference type="PROSITE" id="PS50262">
    <property type="entry name" value="G_PROTEIN_RECEP_F1_2"/>
    <property type="match status" value="1"/>
</dbReference>
<dbReference type="SUPFAM" id="SSF81321">
    <property type="entry name" value="Family A G protein-coupled receptor-like"/>
    <property type="match status" value="1"/>
</dbReference>
<dbReference type="Pfam" id="PF00001">
    <property type="entry name" value="7tm_1"/>
    <property type="match status" value="1"/>
</dbReference>
<evidence type="ECO:0000256" key="6">
    <source>
        <dbReference type="ARBA" id="ARBA00023170"/>
    </source>
</evidence>
<gene>
    <name evidence="11" type="primary">20209196</name>
    <name evidence="10" type="ORF">HELRODRAFT_183744</name>
</gene>